<dbReference type="GO" id="GO:0046914">
    <property type="term" value="F:transition metal ion binding"/>
    <property type="evidence" value="ECO:0007669"/>
    <property type="project" value="TreeGrafter"/>
</dbReference>
<comment type="similarity">
    <text evidence="1">Belongs to the membrane fusion protein (MFP) (TC 8.A.1) family.</text>
</comment>
<dbReference type="PANTHER" id="PTHR30097">
    <property type="entry name" value="CATION EFFLUX SYSTEM PROTEIN CUSB"/>
    <property type="match status" value="1"/>
</dbReference>
<feature type="domain" description="CzcB-like C-terminal circularly permuted SH3-like" evidence="8">
    <location>
        <begin position="394"/>
        <end position="454"/>
    </location>
</feature>
<dbReference type="SUPFAM" id="SSF111369">
    <property type="entry name" value="HlyD-like secretion proteins"/>
    <property type="match status" value="1"/>
</dbReference>
<evidence type="ECO:0000256" key="4">
    <source>
        <dbReference type="ARBA" id="ARBA00023065"/>
    </source>
</evidence>
<keyword evidence="3 5" id="KW-0732">Signal</keyword>
<proteinExistence type="inferred from homology"/>
<evidence type="ECO:0000259" key="6">
    <source>
        <dbReference type="Pfam" id="PF25919"/>
    </source>
</evidence>
<dbReference type="InterPro" id="IPR058792">
    <property type="entry name" value="Beta-barrel_RND_2"/>
</dbReference>
<keyword evidence="2" id="KW-0813">Transport</keyword>
<dbReference type="PATRIC" id="fig|1076.23.peg.3630"/>
<comment type="caution">
    <text evidence="9">The sequence shown here is derived from an EMBL/GenBank/DDBJ whole genome shotgun (WGS) entry which is preliminary data.</text>
</comment>
<dbReference type="Gene3D" id="2.40.30.170">
    <property type="match status" value="1"/>
</dbReference>
<sequence>MSRASLACATAAAVIAAASGAVFGGAGRVWHGRDVVAALVTPAAAQTSDEPIYYQDPDGKPVYSLTPKATADGRAFRPVPASADLNFADAEPAPEPAAPVATDGARKIKFYRNPMGLADTSPVPKKDSMGMNYIPVYEGEDHDDGSVTLSPQKIQRSGVQSEPAAMRVLVTKVRAPGSIQLDERRVSVIAMRSESFIQSVADVTTGSRVSKGEPLMQVYSPTVASAAAEYVSTIQSKVTGGVPFYGRGSRQRLVNLDVPEAAIAAMENGGPVPTVLQWTAPRDGIVLERNAIEGMRAQPGDVLFRVADISVVWALIDVAERDLGALAIGQSVRVHARGFPGRDFTGKVAVIYPQFNRDTRTARIRVALANPDFALLPDMYVDAEIDTGDPQPVLTVPESAVLDSGDRKVVLVELGAGRYAPRDVKTGHRGGGYVELREGVTDGEAVVTAATFLIDAESNLNAALKGFTDTGTTP</sequence>
<feature type="chain" id="PRO_5002320113" evidence="5">
    <location>
        <begin position="25"/>
        <end position="474"/>
    </location>
</feature>
<evidence type="ECO:0000313" key="10">
    <source>
        <dbReference type="Proteomes" id="UP000032515"/>
    </source>
</evidence>
<dbReference type="Pfam" id="PF25919">
    <property type="entry name" value="BSH_CusB"/>
    <property type="match status" value="1"/>
</dbReference>
<dbReference type="InterPro" id="IPR006143">
    <property type="entry name" value="RND_pump_MFP"/>
</dbReference>
<name>A0A0D7F588_RHOPL</name>
<dbReference type="GO" id="GO:0060003">
    <property type="term" value="P:copper ion export"/>
    <property type="evidence" value="ECO:0007669"/>
    <property type="project" value="TreeGrafter"/>
</dbReference>
<evidence type="ECO:0000256" key="5">
    <source>
        <dbReference type="SAM" id="SignalP"/>
    </source>
</evidence>
<evidence type="ECO:0000256" key="3">
    <source>
        <dbReference type="ARBA" id="ARBA00022729"/>
    </source>
</evidence>
<evidence type="ECO:0000259" key="8">
    <source>
        <dbReference type="Pfam" id="PF25975"/>
    </source>
</evidence>
<gene>
    <name evidence="9" type="ORF">OO17_01570</name>
</gene>
<evidence type="ECO:0000313" key="9">
    <source>
        <dbReference type="EMBL" id="KIZ47935.1"/>
    </source>
</evidence>
<dbReference type="Gene3D" id="2.40.420.20">
    <property type="match status" value="1"/>
</dbReference>
<dbReference type="Pfam" id="PF25975">
    <property type="entry name" value="CzcB_C"/>
    <property type="match status" value="1"/>
</dbReference>
<reference evidence="9 10" key="1">
    <citation type="submission" date="2014-11" db="EMBL/GenBank/DDBJ databases">
        <title>Genomics and ecophysiology of heterotrophic nitrogen fixing bacteria isolated from estuarine surface water.</title>
        <authorList>
            <person name="Bentzon-Tilia M."/>
            <person name="Severin I."/>
            <person name="Hansen L.H."/>
            <person name="Riemann L."/>
        </authorList>
    </citation>
    <scope>NUCLEOTIDE SEQUENCE [LARGE SCALE GENOMIC DNA]</scope>
    <source>
        <strain evidence="9 10">BAL398</strain>
    </source>
</reference>
<evidence type="ECO:0000256" key="1">
    <source>
        <dbReference type="ARBA" id="ARBA00009477"/>
    </source>
</evidence>
<dbReference type="RefSeq" id="WP_044404824.1">
    <property type="nucleotide sequence ID" value="NZ_JXXE01000030.1"/>
</dbReference>
<dbReference type="InterPro" id="IPR058790">
    <property type="entry name" value="BSH_CusB"/>
</dbReference>
<dbReference type="FunFam" id="2.40.30.170:FF:000010">
    <property type="entry name" value="Efflux RND transporter periplasmic adaptor subunit"/>
    <property type="match status" value="1"/>
</dbReference>
<dbReference type="AlphaFoldDB" id="A0A0D7F588"/>
<dbReference type="PANTHER" id="PTHR30097:SF15">
    <property type="entry name" value="CATION EFFLUX SYSTEM PROTEIN CUSB"/>
    <property type="match status" value="1"/>
</dbReference>
<feature type="domain" description="CusB-like beta-barrel" evidence="7">
    <location>
        <begin position="312"/>
        <end position="386"/>
    </location>
</feature>
<dbReference type="InterPro" id="IPR058649">
    <property type="entry name" value="CzcB_C"/>
</dbReference>
<protein>
    <submittedName>
        <fullName evidence="9">Cation transporter</fullName>
    </submittedName>
</protein>
<dbReference type="NCBIfam" id="TIGR01730">
    <property type="entry name" value="RND_mfp"/>
    <property type="match status" value="1"/>
</dbReference>
<dbReference type="GO" id="GO:0030288">
    <property type="term" value="C:outer membrane-bounded periplasmic space"/>
    <property type="evidence" value="ECO:0007669"/>
    <property type="project" value="TreeGrafter"/>
</dbReference>
<dbReference type="GO" id="GO:0015679">
    <property type="term" value="P:plasma membrane copper ion transport"/>
    <property type="evidence" value="ECO:0007669"/>
    <property type="project" value="TreeGrafter"/>
</dbReference>
<organism evidence="9 10">
    <name type="scientific">Rhodopseudomonas palustris</name>
    <dbReference type="NCBI Taxonomy" id="1076"/>
    <lineage>
        <taxon>Bacteria</taxon>
        <taxon>Pseudomonadati</taxon>
        <taxon>Pseudomonadota</taxon>
        <taxon>Alphaproteobacteria</taxon>
        <taxon>Hyphomicrobiales</taxon>
        <taxon>Nitrobacteraceae</taxon>
        <taxon>Rhodopseudomonas</taxon>
    </lineage>
</organism>
<accession>A0A0D7F588</accession>
<dbReference type="GO" id="GO:0016020">
    <property type="term" value="C:membrane"/>
    <property type="evidence" value="ECO:0007669"/>
    <property type="project" value="InterPro"/>
</dbReference>
<keyword evidence="4" id="KW-0406">Ion transport</keyword>
<dbReference type="InterPro" id="IPR051909">
    <property type="entry name" value="MFP_Cation_Efflux"/>
</dbReference>
<dbReference type="Pfam" id="PF25954">
    <property type="entry name" value="Beta-barrel_RND_2"/>
    <property type="match status" value="1"/>
</dbReference>
<dbReference type="FunFam" id="2.40.420.20:FF:000003">
    <property type="entry name" value="Cation efflux system protein cusB"/>
    <property type="match status" value="1"/>
</dbReference>
<dbReference type="OrthoDB" id="9806939at2"/>
<dbReference type="Proteomes" id="UP000032515">
    <property type="component" value="Unassembled WGS sequence"/>
</dbReference>
<dbReference type="GO" id="GO:0022857">
    <property type="term" value="F:transmembrane transporter activity"/>
    <property type="evidence" value="ECO:0007669"/>
    <property type="project" value="InterPro"/>
</dbReference>
<evidence type="ECO:0000256" key="2">
    <source>
        <dbReference type="ARBA" id="ARBA00022448"/>
    </source>
</evidence>
<dbReference type="EMBL" id="JXXE01000030">
    <property type="protein sequence ID" value="KIZ47935.1"/>
    <property type="molecule type" value="Genomic_DNA"/>
</dbReference>
<feature type="domain" description="CusB-like barrel-sandwich hybrid" evidence="6">
    <location>
        <begin position="186"/>
        <end position="307"/>
    </location>
</feature>
<evidence type="ECO:0000259" key="7">
    <source>
        <dbReference type="Pfam" id="PF25954"/>
    </source>
</evidence>
<feature type="signal peptide" evidence="5">
    <location>
        <begin position="1"/>
        <end position="24"/>
    </location>
</feature>